<dbReference type="InterPro" id="IPR028902">
    <property type="entry name" value="Tox-REase-9_dom"/>
</dbReference>
<organism evidence="3 4">
    <name type="scientific">Streptococcus ruminantium</name>
    <dbReference type="NCBI Taxonomy" id="1917441"/>
    <lineage>
        <taxon>Bacteria</taxon>
        <taxon>Bacillati</taxon>
        <taxon>Bacillota</taxon>
        <taxon>Bacilli</taxon>
        <taxon>Lactobacillales</taxon>
        <taxon>Streptococcaceae</taxon>
        <taxon>Streptococcus</taxon>
    </lineage>
</organism>
<evidence type="ECO:0000313" key="3">
    <source>
        <dbReference type="EMBL" id="MDQ8834141.1"/>
    </source>
</evidence>
<sequence>TATVTTGMAVGAVSGAVGGGSYAFTSGVLSGKQAGSIVKDVGSSILGGATTGLFTGGLLSGLGGATSGIGNALGRQAADTVIETAVDTVVDAAQGGNISPASIGTSLAINAITEGVSSKTVKGQKGEVVRKGTSLGPQNTRNSIPEPTFKSSYDIPKNDKGYTKSNLKLGQDVHKEYKIEDVFNGLREKEFQLPSGKRVDFVDFDNNIVYELKPNNPNQIKKGNKQLQGYIDELESITDQPWTGVLDTY</sequence>
<dbReference type="Pfam" id="PF15650">
    <property type="entry name" value="Tox-REase-9"/>
    <property type="match status" value="1"/>
</dbReference>
<accession>A0ABU1B659</accession>
<dbReference type="Proteomes" id="UP001228446">
    <property type="component" value="Unassembled WGS sequence"/>
</dbReference>
<feature type="domain" description="Tox-REase-9" evidence="2">
    <location>
        <begin position="162"/>
        <end position="249"/>
    </location>
</feature>
<evidence type="ECO:0000259" key="2">
    <source>
        <dbReference type="Pfam" id="PF15650"/>
    </source>
</evidence>
<evidence type="ECO:0000256" key="1">
    <source>
        <dbReference type="SAM" id="MobiDB-lite"/>
    </source>
</evidence>
<feature type="compositionally biased region" description="Polar residues" evidence="1">
    <location>
        <begin position="135"/>
        <end position="150"/>
    </location>
</feature>
<feature type="region of interest" description="Disordered" evidence="1">
    <location>
        <begin position="130"/>
        <end position="150"/>
    </location>
</feature>
<evidence type="ECO:0000313" key="4">
    <source>
        <dbReference type="Proteomes" id="UP001228446"/>
    </source>
</evidence>
<proteinExistence type="predicted"/>
<name>A0ABU1B659_9STRE</name>
<keyword evidence="4" id="KW-1185">Reference proteome</keyword>
<protein>
    <recommendedName>
        <fullName evidence="2">Tox-REase-9 domain-containing protein</fullName>
    </recommendedName>
</protein>
<gene>
    <name evidence="3" type="ORF">RFF62_10270</name>
</gene>
<reference evidence="3 4" key="1">
    <citation type="submission" date="2023-08" db="EMBL/GenBank/DDBJ databases">
        <title>Streptococcus ruminantium-associated sheep mastitis outbreak detected in Italy is distinct from bovine isolates.</title>
        <authorList>
            <person name="Rosa M.N."/>
            <person name="Vezina B."/>
            <person name="Tola S."/>
        </authorList>
    </citation>
    <scope>NUCLEOTIDE SEQUENCE [LARGE SCALE GENOMIC DNA]</scope>
    <source>
        <strain evidence="3 4">OM6730</strain>
    </source>
</reference>
<comment type="caution">
    <text evidence="3">The sequence shown here is derived from an EMBL/GenBank/DDBJ whole genome shotgun (WGS) entry which is preliminary data.</text>
</comment>
<feature type="non-terminal residue" evidence="3">
    <location>
        <position position="1"/>
    </location>
</feature>
<dbReference type="EMBL" id="JAVIBX010000075">
    <property type="protein sequence ID" value="MDQ8834141.1"/>
    <property type="molecule type" value="Genomic_DNA"/>
</dbReference>